<sequence>MTRPYETEILNVQDAVFQRLANDPGLSSAVTGIFDKVPENEQFPYVVFGRCYGTPYRTKSTDGERIELTLDIWSGDNGKKETIDLVNLIGAALEEDLSLEHADIFSQEIKSLEVLEEINDLFHGTLVYEFILDKE</sequence>
<protein>
    <recommendedName>
        <fullName evidence="3">DUF3168 domain-containing protein</fullName>
    </recommendedName>
</protein>
<reference evidence="2" key="1">
    <citation type="submission" date="2016-10" db="EMBL/GenBank/DDBJ databases">
        <authorList>
            <person name="Varghese N."/>
            <person name="Submissions S."/>
        </authorList>
    </citation>
    <scope>NUCLEOTIDE SEQUENCE [LARGE SCALE GENOMIC DNA]</scope>
    <source>
        <strain evidence="2">ATCC 700379</strain>
    </source>
</reference>
<evidence type="ECO:0000313" key="1">
    <source>
        <dbReference type="EMBL" id="SFG10643.1"/>
    </source>
</evidence>
<keyword evidence="2" id="KW-1185">Reference proteome</keyword>
<name>A0A1I2P515_9BACL</name>
<dbReference type="EMBL" id="FOOY01000004">
    <property type="protein sequence ID" value="SFG10643.1"/>
    <property type="molecule type" value="Genomic_DNA"/>
</dbReference>
<dbReference type="AlphaFoldDB" id="A0A1I2P515"/>
<accession>A0A1I2P515</accession>
<dbReference type="STRING" id="269670.SAMN02982927_00695"/>
<dbReference type="Gene3D" id="3.30.2000.30">
    <property type="match status" value="1"/>
</dbReference>
<evidence type="ECO:0008006" key="3">
    <source>
        <dbReference type="Google" id="ProtNLM"/>
    </source>
</evidence>
<dbReference type="RefSeq" id="WP_177184612.1">
    <property type="nucleotide sequence ID" value="NZ_FOOY01000004.1"/>
</dbReference>
<dbReference type="Proteomes" id="UP000198752">
    <property type="component" value="Unassembled WGS sequence"/>
</dbReference>
<evidence type="ECO:0000313" key="2">
    <source>
        <dbReference type="Proteomes" id="UP000198752"/>
    </source>
</evidence>
<proteinExistence type="predicted"/>
<gene>
    <name evidence="1" type="ORF">SAMN02982927_00695</name>
</gene>
<dbReference type="Pfam" id="PF11367">
    <property type="entry name" value="Tail_completion_gp17"/>
    <property type="match status" value="1"/>
</dbReference>
<dbReference type="InterPro" id="IPR021508">
    <property type="entry name" value="Gp17-like"/>
</dbReference>
<organism evidence="1 2">
    <name type="scientific">Sporolactobacillus nakayamae</name>
    <dbReference type="NCBI Taxonomy" id="269670"/>
    <lineage>
        <taxon>Bacteria</taxon>
        <taxon>Bacillati</taxon>
        <taxon>Bacillota</taxon>
        <taxon>Bacilli</taxon>
        <taxon>Bacillales</taxon>
        <taxon>Sporolactobacillaceae</taxon>
        <taxon>Sporolactobacillus</taxon>
    </lineage>
</organism>
<dbReference type="InterPro" id="IPR053745">
    <property type="entry name" value="Viral_Tail_Comp_sf"/>
</dbReference>